<name>A0A183ME85_9TREM</name>
<reference evidence="1 2" key="1">
    <citation type="submission" date="2018-11" db="EMBL/GenBank/DDBJ databases">
        <authorList>
            <consortium name="Pathogen Informatics"/>
        </authorList>
    </citation>
    <scope>NUCLEOTIDE SEQUENCE [LARGE SCALE GENOMIC DNA]</scope>
    <source>
        <strain evidence="1 2">Zambia</strain>
    </source>
</reference>
<keyword evidence="2" id="KW-1185">Reference proteome</keyword>
<dbReference type="EMBL" id="UZAI01016774">
    <property type="protein sequence ID" value="VDP15632.1"/>
    <property type="molecule type" value="Genomic_DNA"/>
</dbReference>
<gene>
    <name evidence="1" type="ORF">SMRZ_LOCUS14360</name>
</gene>
<dbReference type="Proteomes" id="UP000277204">
    <property type="component" value="Unassembled WGS sequence"/>
</dbReference>
<organism evidence="1 2">
    <name type="scientific">Schistosoma margrebowiei</name>
    <dbReference type="NCBI Taxonomy" id="48269"/>
    <lineage>
        <taxon>Eukaryota</taxon>
        <taxon>Metazoa</taxon>
        <taxon>Spiralia</taxon>
        <taxon>Lophotrochozoa</taxon>
        <taxon>Platyhelminthes</taxon>
        <taxon>Trematoda</taxon>
        <taxon>Digenea</taxon>
        <taxon>Strigeidida</taxon>
        <taxon>Schistosomatoidea</taxon>
        <taxon>Schistosomatidae</taxon>
        <taxon>Schistosoma</taxon>
    </lineage>
</organism>
<accession>A0A183ME85</accession>
<evidence type="ECO:0000313" key="1">
    <source>
        <dbReference type="EMBL" id="VDP15632.1"/>
    </source>
</evidence>
<sequence>MEPGGQRLVHAPFFPSGSWSPYVPLGFLKYNHVHDLFCLINQSNRPLTELSSSSKPQGIYSNVNEQYSFGKDFSQNTKTNINQSNRSQQYNEEFVVISSFLIYGLSLQEPNMVS</sequence>
<evidence type="ECO:0000313" key="2">
    <source>
        <dbReference type="Proteomes" id="UP000277204"/>
    </source>
</evidence>
<dbReference type="AlphaFoldDB" id="A0A183ME85"/>
<protein>
    <submittedName>
        <fullName evidence="1">Uncharacterized protein</fullName>
    </submittedName>
</protein>
<proteinExistence type="predicted"/>